<protein>
    <submittedName>
        <fullName evidence="1">Transposase</fullName>
    </submittedName>
</protein>
<dbReference type="GO" id="GO:0003677">
    <property type="term" value="F:DNA binding"/>
    <property type="evidence" value="ECO:0007669"/>
    <property type="project" value="InterPro"/>
</dbReference>
<proteinExistence type="predicted"/>
<keyword evidence="2" id="KW-1185">Reference proteome</keyword>
<evidence type="ECO:0000313" key="1">
    <source>
        <dbReference type="EMBL" id="MBD2860287.1"/>
    </source>
</evidence>
<feature type="non-terminal residue" evidence="1">
    <location>
        <position position="36"/>
    </location>
</feature>
<evidence type="ECO:0000313" key="2">
    <source>
        <dbReference type="Proteomes" id="UP000610558"/>
    </source>
</evidence>
<comment type="caution">
    <text evidence="1">The sequence shown here is derived from an EMBL/GenBank/DDBJ whole genome shotgun (WGS) entry which is preliminary data.</text>
</comment>
<name>A0A927C5B5_9GAMM</name>
<reference evidence="1" key="1">
    <citation type="submission" date="2020-09" db="EMBL/GenBank/DDBJ databases">
        <authorList>
            <person name="Yoon J.-W."/>
        </authorList>
    </citation>
    <scope>NUCLEOTIDE SEQUENCE</scope>
    <source>
        <strain evidence="1">KMU-158</strain>
    </source>
</reference>
<dbReference type="RefSeq" id="WP_190766936.1">
    <property type="nucleotide sequence ID" value="NZ_JACXLD010000021.1"/>
</dbReference>
<gene>
    <name evidence="1" type="ORF">IB286_14920</name>
</gene>
<accession>A0A927C5B5</accession>
<organism evidence="1 2">
    <name type="scientific">Spongiibacter pelagi</name>
    <dbReference type="NCBI Taxonomy" id="2760804"/>
    <lineage>
        <taxon>Bacteria</taxon>
        <taxon>Pseudomonadati</taxon>
        <taxon>Pseudomonadota</taxon>
        <taxon>Gammaproteobacteria</taxon>
        <taxon>Cellvibrionales</taxon>
        <taxon>Spongiibacteraceae</taxon>
        <taxon>Spongiibacter</taxon>
    </lineage>
</organism>
<dbReference type="InterPro" id="IPR002514">
    <property type="entry name" value="Transposase_8"/>
</dbReference>
<dbReference type="Proteomes" id="UP000610558">
    <property type="component" value="Unassembled WGS sequence"/>
</dbReference>
<sequence>MRTSRYSDSQILAILKQNESGVSVPELCREHGMSSA</sequence>
<dbReference type="Pfam" id="PF01527">
    <property type="entry name" value="HTH_Tnp_1"/>
    <property type="match status" value="1"/>
</dbReference>
<dbReference type="AlphaFoldDB" id="A0A927C5B5"/>
<dbReference type="GO" id="GO:0006313">
    <property type="term" value="P:DNA transposition"/>
    <property type="evidence" value="ECO:0007669"/>
    <property type="project" value="InterPro"/>
</dbReference>
<dbReference type="GO" id="GO:0004803">
    <property type="term" value="F:transposase activity"/>
    <property type="evidence" value="ECO:0007669"/>
    <property type="project" value="InterPro"/>
</dbReference>
<dbReference type="EMBL" id="JACXLD010000021">
    <property type="protein sequence ID" value="MBD2860287.1"/>
    <property type="molecule type" value="Genomic_DNA"/>
</dbReference>